<keyword evidence="2" id="KW-1185">Reference proteome</keyword>
<sequence>ANIDKLDIIANMRLFDQPPIIIFWSKKELILSNNPSTQTNYSIYKNPMAGTEFLYAIAMVIEESILNEVHKLPSRSLLMNESNTIIHDKICAVSNEMAIYGENEIKILGDFYGNFKY</sequence>
<evidence type="ECO:0000313" key="2">
    <source>
        <dbReference type="Proteomes" id="UP000789375"/>
    </source>
</evidence>
<evidence type="ECO:0000313" key="1">
    <source>
        <dbReference type="EMBL" id="CAG8663314.1"/>
    </source>
</evidence>
<protein>
    <submittedName>
        <fullName evidence="1">13621_t:CDS:1</fullName>
    </submittedName>
</protein>
<feature type="non-terminal residue" evidence="1">
    <location>
        <position position="117"/>
    </location>
</feature>
<proteinExistence type="predicted"/>
<accession>A0A9N9H6X3</accession>
<dbReference type="Proteomes" id="UP000789375">
    <property type="component" value="Unassembled WGS sequence"/>
</dbReference>
<organism evidence="1 2">
    <name type="scientific">Funneliformis mosseae</name>
    <name type="common">Endomycorrhizal fungus</name>
    <name type="synonym">Glomus mosseae</name>
    <dbReference type="NCBI Taxonomy" id="27381"/>
    <lineage>
        <taxon>Eukaryota</taxon>
        <taxon>Fungi</taxon>
        <taxon>Fungi incertae sedis</taxon>
        <taxon>Mucoromycota</taxon>
        <taxon>Glomeromycotina</taxon>
        <taxon>Glomeromycetes</taxon>
        <taxon>Glomerales</taxon>
        <taxon>Glomeraceae</taxon>
        <taxon>Funneliformis</taxon>
    </lineage>
</organism>
<reference evidence="1" key="1">
    <citation type="submission" date="2021-06" db="EMBL/GenBank/DDBJ databases">
        <authorList>
            <person name="Kallberg Y."/>
            <person name="Tangrot J."/>
            <person name="Rosling A."/>
        </authorList>
    </citation>
    <scope>NUCLEOTIDE SEQUENCE</scope>
    <source>
        <strain evidence="1">87-6 pot B 2015</strain>
    </source>
</reference>
<dbReference type="AlphaFoldDB" id="A0A9N9H6X3"/>
<name>A0A9N9H6X3_FUNMO</name>
<comment type="caution">
    <text evidence="1">The sequence shown here is derived from an EMBL/GenBank/DDBJ whole genome shotgun (WGS) entry which is preliminary data.</text>
</comment>
<gene>
    <name evidence="1" type="ORF">FMOSSE_LOCUS12050</name>
</gene>
<dbReference type="EMBL" id="CAJVPP010005325">
    <property type="protein sequence ID" value="CAG8663314.1"/>
    <property type="molecule type" value="Genomic_DNA"/>
</dbReference>